<dbReference type="Proteomes" id="UP000326396">
    <property type="component" value="Unassembled WGS sequence"/>
</dbReference>
<proteinExistence type="predicted"/>
<dbReference type="AlphaFoldDB" id="A0A5N6L6X0"/>
<dbReference type="EMBL" id="SZYD01002760">
    <property type="protein sequence ID" value="KAC9170973.1"/>
    <property type="molecule type" value="Genomic_DNA"/>
</dbReference>
<dbReference type="PANTHER" id="PTHR11439">
    <property type="entry name" value="GAG-POL-RELATED RETROTRANSPOSON"/>
    <property type="match status" value="1"/>
</dbReference>
<keyword evidence="2" id="KW-1185">Reference proteome</keyword>
<evidence type="ECO:0008006" key="3">
    <source>
        <dbReference type="Google" id="ProtNLM"/>
    </source>
</evidence>
<dbReference type="CDD" id="cd09272">
    <property type="entry name" value="RNase_HI_RT_Ty1"/>
    <property type="match status" value="1"/>
</dbReference>
<dbReference type="PANTHER" id="PTHR11439:SF495">
    <property type="entry name" value="REVERSE TRANSCRIPTASE, RNA-DEPENDENT DNA POLYMERASE-RELATED"/>
    <property type="match status" value="1"/>
</dbReference>
<protein>
    <recommendedName>
        <fullName evidence="3">Reverse transcriptase Ty1/copia-type domain-containing protein</fullName>
    </recommendedName>
</protein>
<gene>
    <name evidence="1" type="ORF">E3N88_46270</name>
</gene>
<evidence type="ECO:0000313" key="1">
    <source>
        <dbReference type="EMBL" id="KAC9170973.1"/>
    </source>
</evidence>
<name>A0A5N6L6X0_9ASTR</name>
<reference evidence="1 2" key="1">
    <citation type="submission" date="2019-05" db="EMBL/GenBank/DDBJ databases">
        <title>Mikania micrantha, genome provides insights into the molecular mechanism of rapid growth.</title>
        <authorList>
            <person name="Liu B."/>
        </authorList>
    </citation>
    <scope>NUCLEOTIDE SEQUENCE [LARGE SCALE GENOMIC DNA]</scope>
    <source>
        <strain evidence="1">NLD-2019</strain>
        <tissue evidence="1">Leaf</tissue>
    </source>
</reference>
<sequence>MIGSLMYLTASRPDIMYSVCLCARYQADPKESHEVAVKRIFRYLKGKPDLGLMYPKDEDFYLTAYTDSDFGGDNWDRKSTSGGCQYLGNKLVSWQCKKQTNVSISTAEAEYIPASQCCSQVLWIQNQMLDFGFNFLKTPIKIDNKAAIFITKNPVQHSKTKHIEIRYHFLRDNSEKGLIELKYINTEFQLADLFTKALDPKRFEFLVKSLGMMKYEN</sequence>
<organism evidence="1 2">
    <name type="scientific">Mikania micrantha</name>
    <name type="common">bitter vine</name>
    <dbReference type="NCBI Taxonomy" id="192012"/>
    <lineage>
        <taxon>Eukaryota</taxon>
        <taxon>Viridiplantae</taxon>
        <taxon>Streptophyta</taxon>
        <taxon>Embryophyta</taxon>
        <taxon>Tracheophyta</taxon>
        <taxon>Spermatophyta</taxon>
        <taxon>Magnoliopsida</taxon>
        <taxon>eudicotyledons</taxon>
        <taxon>Gunneridae</taxon>
        <taxon>Pentapetalae</taxon>
        <taxon>asterids</taxon>
        <taxon>campanulids</taxon>
        <taxon>Asterales</taxon>
        <taxon>Asteraceae</taxon>
        <taxon>Asteroideae</taxon>
        <taxon>Heliantheae alliance</taxon>
        <taxon>Eupatorieae</taxon>
        <taxon>Mikania</taxon>
    </lineage>
</organism>
<evidence type="ECO:0000313" key="2">
    <source>
        <dbReference type="Proteomes" id="UP000326396"/>
    </source>
</evidence>
<accession>A0A5N6L6X0</accession>
<comment type="caution">
    <text evidence="1">The sequence shown here is derived from an EMBL/GenBank/DDBJ whole genome shotgun (WGS) entry which is preliminary data.</text>
</comment>
<dbReference type="OrthoDB" id="418237at2759"/>